<evidence type="ECO:0000313" key="3">
    <source>
        <dbReference type="Proteomes" id="UP000008037"/>
    </source>
</evidence>
<dbReference type="AlphaFoldDB" id="K0IJ16"/>
<feature type="transmembrane region" description="Helical" evidence="1">
    <location>
        <begin position="21"/>
        <end position="42"/>
    </location>
</feature>
<keyword evidence="1" id="KW-1133">Transmembrane helix</keyword>
<dbReference type="KEGG" id="nga:Ngar_c11970"/>
<dbReference type="EMBL" id="CP002408">
    <property type="protein sequence ID" value="AFU58137.1"/>
    <property type="molecule type" value="Genomic_DNA"/>
</dbReference>
<dbReference type="Proteomes" id="UP000008037">
    <property type="component" value="Chromosome"/>
</dbReference>
<feature type="transmembrane region" description="Helical" evidence="1">
    <location>
        <begin position="62"/>
        <end position="83"/>
    </location>
</feature>
<dbReference type="InParanoid" id="K0IJ16"/>
<proteinExistence type="predicted"/>
<dbReference type="GeneID" id="13797456"/>
<dbReference type="HOGENOM" id="CLU_2379503_0_0_2"/>
<evidence type="ECO:0000256" key="1">
    <source>
        <dbReference type="SAM" id="Phobius"/>
    </source>
</evidence>
<dbReference type="BioCyc" id="CNIT1237085:G1324-1195-MONOMER"/>
<sequence length="94" mass="9825">MRSGIGIGLLSGAKNKKVITIVGAVMIVIGIGGMIAVGSQAADILSTRGVFGNPDLARSYFYGEYVFLFVMVAGLALTIFGVVSMQRKKKPASQ</sequence>
<evidence type="ECO:0000313" key="2">
    <source>
        <dbReference type="EMBL" id="AFU58137.1"/>
    </source>
</evidence>
<protein>
    <submittedName>
        <fullName evidence="2">Uncharacterized protein</fullName>
    </submittedName>
</protein>
<keyword evidence="3" id="KW-1185">Reference proteome</keyword>
<reference evidence="2 3" key="1">
    <citation type="journal article" date="2012" name="Environ. Microbiol.">
        <title>The genome of the ammonia-oxidizing Candidatus Nitrososphaera gargensis: insights into metabolic versatility and environmental adaptations.</title>
        <authorList>
            <person name="Spang A."/>
            <person name="Poehlein A."/>
            <person name="Offre P."/>
            <person name="Zumbragel S."/>
            <person name="Haider S."/>
            <person name="Rychlik N."/>
            <person name="Nowka B."/>
            <person name="Schmeisser C."/>
            <person name="Lebedeva E.V."/>
            <person name="Rattei T."/>
            <person name="Bohm C."/>
            <person name="Schmid M."/>
            <person name="Galushko A."/>
            <person name="Hatzenpichler R."/>
            <person name="Weinmaier T."/>
            <person name="Daniel R."/>
            <person name="Schleper C."/>
            <person name="Spieck E."/>
            <person name="Streit W."/>
            <person name="Wagner M."/>
        </authorList>
    </citation>
    <scope>NUCLEOTIDE SEQUENCE [LARGE SCALE GENOMIC DNA]</scope>
    <source>
        <strain evidence="3">Ga9.2</strain>
    </source>
</reference>
<dbReference type="RefSeq" id="WP_015018674.1">
    <property type="nucleotide sequence ID" value="NC_018719.1"/>
</dbReference>
<keyword evidence="1" id="KW-0812">Transmembrane</keyword>
<name>K0IJ16_NITGG</name>
<dbReference type="STRING" id="1237085.Ngar_c11970"/>
<keyword evidence="1" id="KW-0472">Membrane</keyword>
<organism evidence="2 3">
    <name type="scientific">Nitrososphaera gargensis (strain Ga9.2)</name>
    <dbReference type="NCBI Taxonomy" id="1237085"/>
    <lineage>
        <taxon>Archaea</taxon>
        <taxon>Nitrososphaerota</taxon>
        <taxon>Nitrososphaeria</taxon>
        <taxon>Nitrososphaerales</taxon>
        <taxon>Nitrososphaeraceae</taxon>
        <taxon>Nitrososphaera</taxon>
    </lineage>
</organism>
<accession>K0IJ16</accession>
<gene>
    <name evidence="2" type="ordered locus">Ngar_c11970</name>
</gene>